<dbReference type="InterPro" id="IPR032675">
    <property type="entry name" value="LRR_dom_sf"/>
</dbReference>
<evidence type="ECO:0000313" key="1">
    <source>
        <dbReference type="EMBL" id="KAJ7337593.1"/>
    </source>
</evidence>
<sequence length="475" mass="54481">MGDGSNRDARGPSPMMKIPLEITTQIFIVCKDNVLDDRYKAPTKHSILDVRRAPLLLCHVCSQWRTVAQGTPRLWNFVCLLTQDVVSDRKILAIRALLGLSKSLLLTVEVVSRRPVFTRSRNTEFLHRMWEFHHRLENIRIDVYSYDVAPNSLPPPTVLAHLQSLSIYIIEDTPDVVFPTLLGLFRLSPSLRALELEASNYVIYIDIPSLIFTPDFFPWQQLTRLKSLLNITTITARDVLYLCRGLEVCELGSIKSGDVPGEAPWIHDQMRSLKLRTLRDIPFTGFFDSLAFPCLENLTLGYFQVPINSLLRLHERSPFHLKSLKISCPRFTPDEVIQFLRLQPCLETICLSQCDESGDLFRAFTYRGATGSAQFTLLRLTRLEFCENYRETRWYEVTDPTPGPAVAEFAESLVEYPGDHNPCFPLLGPVHLYLDGIEFPDDVEDRLASVCSAGYLIDHQVEYRRNEYDYDSEEE</sequence>
<dbReference type="AlphaFoldDB" id="A0AAD7ENJ9"/>
<name>A0AAD7ENJ9_9AGAR</name>
<dbReference type="SUPFAM" id="SSF52047">
    <property type="entry name" value="RNI-like"/>
    <property type="match status" value="1"/>
</dbReference>
<protein>
    <recommendedName>
        <fullName evidence="3">F-box domain-containing protein</fullName>
    </recommendedName>
</protein>
<evidence type="ECO:0000313" key="2">
    <source>
        <dbReference type="Proteomes" id="UP001218218"/>
    </source>
</evidence>
<dbReference type="Proteomes" id="UP001218218">
    <property type="component" value="Unassembled WGS sequence"/>
</dbReference>
<dbReference type="EMBL" id="JARIHO010000029">
    <property type="protein sequence ID" value="KAJ7337593.1"/>
    <property type="molecule type" value="Genomic_DNA"/>
</dbReference>
<gene>
    <name evidence="1" type="ORF">DFH08DRAFT_256372</name>
</gene>
<comment type="caution">
    <text evidence="1">The sequence shown here is derived from an EMBL/GenBank/DDBJ whole genome shotgun (WGS) entry which is preliminary data.</text>
</comment>
<evidence type="ECO:0008006" key="3">
    <source>
        <dbReference type="Google" id="ProtNLM"/>
    </source>
</evidence>
<proteinExistence type="predicted"/>
<accession>A0AAD7ENJ9</accession>
<dbReference type="Gene3D" id="3.80.10.10">
    <property type="entry name" value="Ribonuclease Inhibitor"/>
    <property type="match status" value="1"/>
</dbReference>
<reference evidence="1" key="1">
    <citation type="submission" date="2023-03" db="EMBL/GenBank/DDBJ databases">
        <title>Massive genome expansion in bonnet fungi (Mycena s.s.) driven by repeated elements and novel gene families across ecological guilds.</title>
        <authorList>
            <consortium name="Lawrence Berkeley National Laboratory"/>
            <person name="Harder C.B."/>
            <person name="Miyauchi S."/>
            <person name="Viragh M."/>
            <person name="Kuo A."/>
            <person name="Thoen E."/>
            <person name="Andreopoulos B."/>
            <person name="Lu D."/>
            <person name="Skrede I."/>
            <person name="Drula E."/>
            <person name="Henrissat B."/>
            <person name="Morin E."/>
            <person name="Kohler A."/>
            <person name="Barry K."/>
            <person name="LaButti K."/>
            <person name="Morin E."/>
            <person name="Salamov A."/>
            <person name="Lipzen A."/>
            <person name="Mereny Z."/>
            <person name="Hegedus B."/>
            <person name="Baldrian P."/>
            <person name="Stursova M."/>
            <person name="Weitz H."/>
            <person name="Taylor A."/>
            <person name="Grigoriev I.V."/>
            <person name="Nagy L.G."/>
            <person name="Martin F."/>
            <person name="Kauserud H."/>
        </authorList>
    </citation>
    <scope>NUCLEOTIDE SEQUENCE</scope>
    <source>
        <strain evidence="1">CBHHK002</strain>
    </source>
</reference>
<organism evidence="1 2">
    <name type="scientific">Mycena albidolilacea</name>
    <dbReference type="NCBI Taxonomy" id="1033008"/>
    <lineage>
        <taxon>Eukaryota</taxon>
        <taxon>Fungi</taxon>
        <taxon>Dikarya</taxon>
        <taxon>Basidiomycota</taxon>
        <taxon>Agaricomycotina</taxon>
        <taxon>Agaricomycetes</taxon>
        <taxon>Agaricomycetidae</taxon>
        <taxon>Agaricales</taxon>
        <taxon>Marasmiineae</taxon>
        <taxon>Mycenaceae</taxon>
        <taxon>Mycena</taxon>
    </lineage>
</organism>
<keyword evidence="2" id="KW-1185">Reference proteome</keyword>